<dbReference type="PROSITE" id="PS50089">
    <property type="entry name" value="ZF_RING_2"/>
    <property type="match status" value="1"/>
</dbReference>
<accession>A0AAU9JRP6</accession>
<reference evidence="3" key="1">
    <citation type="submission" date="2021-09" db="EMBL/GenBank/DDBJ databases">
        <authorList>
            <consortium name="AG Swart"/>
            <person name="Singh M."/>
            <person name="Singh A."/>
            <person name="Seah K."/>
            <person name="Emmerich C."/>
        </authorList>
    </citation>
    <scope>NUCLEOTIDE SEQUENCE</scope>
    <source>
        <strain evidence="3">ATCC30299</strain>
    </source>
</reference>
<dbReference type="Proteomes" id="UP001162131">
    <property type="component" value="Unassembled WGS sequence"/>
</dbReference>
<dbReference type="Pfam" id="PF13920">
    <property type="entry name" value="zf-C3HC4_3"/>
    <property type="match status" value="1"/>
</dbReference>
<name>A0AAU9JRP6_9CILI</name>
<dbReference type="InterPro" id="IPR001841">
    <property type="entry name" value="Znf_RING"/>
</dbReference>
<evidence type="ECO:0000259" key="2">
    <source>
        <dbReference type="PROSITE" id="PS50089"/>
    </source>
</evidence>
<dbReference type="EMBL" id="CAJZBQ010000041">
    <property type="protein sequence ID" value="CAG9327032.1"/>
    <property type="molecule type" value="Genomic_DNA"/>
</dbReference>
<keyword evidence="1" id="KW-0863">Zinc-finger</keyword>
<protein>
    <recommendedName>
        <fullName evidence="2">RING-type domain-containing protein</fullName>
    </recommendedName>
</protein>
<gene>
    <name evidence="3" type="ORF">BSTOLATCC_MIC42290</name>
</gene>
<evidence type="ECO:0000313" key="4">
    <source>
        <dbReference type="Proteomes" id="UP001162131"/>
    </source>
</evidence>
<keyword evidence="1" id="KW-0862">Zinc</keyword>
<sequence>MQKTLINTPINLKFKDGDLQLQSLQQITSVPYIAELYYERLTLIDEFPYLIFLFNESMVTHICALFSEVTDSDQTKASLHFIERMLSQGIDSSGHIMMAEFINPSNDFIYLMAHVSDRPGLGSFFDGYKFALFKFTISELFGEHAAQYMNYIKWLRIENQAQINAFRGLKDEFAEKVNEQHHYFQSGMSLCKEIKERDENILKTQEIIRNLNIELEEQHTQIKTEELKIECYFCGQSLKKVIFLPCNHIVTCKDCCERKMNLKINSKVNRRITSILCPICKAKIREAHEIYF</sequence>
<keyword evidence="4" id="KW-1185">Reference proteome</keyword>
<feature type="domain" description="RING-type" evidence="2">
    <location>
        <begin position="231"/>
        <end position="281"/>
    </location>
</feature>
<organism evidence="3 4">
    <name type="scientific">Blepharisma stoltei</name>
    <dbReference type="NCBI Taxonomy" id="1481888"/>
    <lineage>
        <taxon>Eukaryota</taxon>
        <taxon>Sar</taxon>
        <taxon>Alveolata</taxon>
        <taxon>Ciliophora</taxon>
        <taxon>Postciliodesmatophora</taxon>
        <taxon>Heterotrichea</taxon>
        <taxon>Heterotrichida</taxon>
        <taxon>Blepharismidae</taxon>
        <taxon>Blepharisma</taxon>
    </lineage>
</organism>
<dbReference type="InterPro" id="IPR013083">
    <property type="entry name" value="Znf_RING/FYVE/PHD"/>
</dbReference>
<evidence type="ECO:0000313" key="3">
    <source>
        <dbReference type="EMBL" id="CAG9327032.1"/>
    </source>
</evidence>
<proteinExistence type="predicted"/>
<dbReference type="GO" id="GO:0008270">
    <property type="term" value="F:zinc ion binding"/>
    <property type="evidence" value="ECO:0007669"/>
    <property type="project" value="UniProtKB-KW"/>
</dbReference>
<dbReference type="Gene3D" id="3.30.40.10">
    <property type="entry name" value="Zinc/RING finger domain, C3HC4 (zinc finger)"/>
    <property type="match status" value="1"/>
</dbReference>
<keyword evidence="1" id="KW-0479">Metal-binding</keyword>
<dbReference type="AlphaFoldDB" id="A0AAU9JRP6"/>
<evidence type="ECO:0000256" key="1">
    <source>
        <dbReference type="PROSITE-ProRule" id="PRU00175"/>
    </source>
</evidence>
<dbReference type="SUPFAM" id="SSF57850">
    <property type="entry name" value="RING/U-box"/>
    <property type="match status" value="1"/>
</dbReference>
<comment type="caution">
    <text evidence="3">The sequence shown here is derived from an EMBL/GenBank/DDBJ whole genome shotgun (WGS) entry which is preliminary data.</text>
</comment>